<gene>
    <name evidence="2" type="ORF">SAMN05421637_2432</name>
</gene>
<dbReference type="STRING" id="1043493.SAMN05421637_2432"/>
<evidence type="ECO:0000313" key="3">
    <source>
        <dbReference type="Proteomes" id="UP000183315"/>
    </source>
</evidence>
<reference evidence="3" key="1">
    <citation type="submission" date="2016-10" db="EMBL/GenBank/DDBJ databases">
        <authorList>
            <person name="Varghese N."/>
        </authorList>
    </citation>
    <scope>NUCLEOTIDE SEQUENCE [LARGE SCALE GENOMIC DNA]</scope>
    <source>
        <strain evidence="3">DSM 24868</strain>
    </source>
</reference>
<dbReference type="RefSeq" id="WP_042215752.1">
    <property type="nucleotide sequence ID" value="NZ_BBLU01000014.1"/>
</dbReference>
<proteinExistence type="predicted"/>
<organism evidence="2 3">
    <name type="scientific">Demequina mangrovi</name>
    <dbReference type="NCBI Taxonomy" id="1043493"/>
    <lineage>
        <taxon>Bacteria</taxon>
        <taxon>Bacillati</taxon>
        <taxon>Actinomycetota</taxon>
        <taxon>Actinomycetes</taxon>
        <taxon>Micrococcales</taxon>
        <taxon>Demequinaceae</taxon>
        <taxon>Demequina</taxon>
    </lineage>
</organism>
<dbReference type="Proteomes" id="UP000183315">
    <property type="component" value="Unassembled WGS sequence"/>
</dbReference>
<keyword evidence="1" id="KW-1133">Transmembrane helix</keyword>
<evidence type="ECO:0000313" key="2">
    <source>
        <dbReference type="EMBL" id="SEJ62035.1"/>
    </source>
</evidence>
<dbReference type="AlphaFoldDB" id="A0A1H7AM03"/>
<feature type="transmembrane region" description="Helical" evidence="1">
    <location>
        <begin position="23"/>
        <end position="44"/>
    </location>
</feature>
<keyword evidence="1" id="KW-0472">Membrane</keyword>
<evidence type="ECO:0000256" key="1">
    <source>
        <dbReference type="SAM" id="Phobius"/>
    </source>
</evidence>
<keyword evidence="1" id="KW-0812">Transmembrane</keyword>
<dbReference type="EMBL" id="FNZI01000006">
    <property type="protein sequence ID" value="SEJ62035.1"/>
    <property type="molecule type" value="Genomic_DNA"/>
</dbReference>
<sequence>MSAEAQRDGEDAKMRTQAPTRRAALAGMILAGAALVIVGVLALAERPARLPTYEVSAWTGEASEVAQGVRADARGLFTVCPTTATEADGVVGLLLADTWSATTPRVGHPGELAHLHGGPVELTEVELADDYYPPVVGRFLDPAVAADAALAETWTGLCGEVAAVIMVAPDAAIEEIDFAP</sequence>
<accession>A0A1H7AM03</accession>
<protein>
    <submittedName>
        <fullName evidence="2">Uncharacterized protein</fullName>
    </submittedName>
</protein>
<dbReference type="OrthoDB" id="5144121at2"/>
<keyword evidence="3" id="KW-1185">Reference proteome</keyword>
<name>A0A1H7AM03_9MICO</name>